<dbReference type="SUPFAM" id="SSF75011">
    <property type="entry name" value="3-carboxy-cis,cis-mucoante lactonizing enzyme"/>
    <property type="match status" value="1"/>
</dbReference>
<name>A0A4Q7YUS1_9BACT</name>
<comment type="similarity">
    <text evidence="1">Belongs to the cycloisomerase 2 family.</text>
</comment>
<keyword evidence="2" id="KW-0119">Carbohydrate metabolism</keyword>
<comment type="caution">
    <text evidence="3">The sequence shown here is derived from an EMBL/GenBank/DDBJ whole genome shotgun (WGS) entry which is preliminary data.</text>
</comment>
<dbReference type="OrthoDB" id="105446at2"/>
<gene>
    <name evidence="3" type="ORF">BDD14_2337</name>
</gene>
<dbReference type="Gene3D" id="2.130.10.10">
    <property type="entry name" value="YVTN repeat-like/Quinoprotein amine dehydrogenase"/>
    <property type="match status" value="2"/>
</dbReference>
<dbReference type="RefSeq" id="WP_130418861.1">
    <property type="nucleotide sequence ID" value="NZ_SHKW01000001.1"/>
</dbReference>
<dbReference type="EMBL" id="SHKW01000001">
    <property type="protein sequence ID" value="RZU40851.1"/>
    <property type="molecule type" value="Genomic_DNA"/>
</dbReference>
<accession>A0A4Q7YUS1</accession>
<dbReference type="PANTHER" id="PTHR30344">
    <property type="entry name" value="6-PHOSPHOGLUCONOLACTONASE-RELATED"/>
    <property type="match status" value="1"/>
</dbReference>
<dbReference type="Pfam" id="PF10282">
    <property type="entry name" value="Lactonase"/>
    <property type="match status" value="2"/>
</dbReference>
<reference evidence="3 4" key="1">
    <citation type="submission" date="2019-02" db="EMBL/GenBank/DDBJ databases">
        <title>Genomic Encyclopedia of Archaeal and Bacterial Type Strains, Phase II (KMG-II): from individual species to whole genera.</title>
        <authorList>
            <person name="Goeker M."/>
        </authorList>
    </citation>
    <scope>NUCLEOTIDE SEQUENCE [LARGE SCALE GENOMIC DNA]</scope>
    <source>
        <strain evidence="3 4">DSM 18101</strain>
    </source>
</reference>
<keyword evidence="4" id="KW-1185">Reference proteome</keyword>
<dbReference type="InterPro" id="IPR050282">
    <property type="entry name" value="Cycloisomerase_2"/>
</dbReference>
<dbReference type="InterPro" id="IPR019405">
    <property type="entry name" value="Lactonase_7-beta_prop"/>
</dbReference>
<evidence type="ECO:0000313" key="3">
    <source>
        <dbReference type="EMBL" id="RZU40851.1"/>
    </source>
</evidence>
<keyword evidence="2" id="KW-0313">Glucose metabolism</keyword>
<dbReference type="PANTHER" id="PTHR30344:SF1">
    <property type="entry name" value="6-PHOSPHOGLUCONOLACTONASE"/>
    <property type="match status" value="1"/>
</dbReference>
<evidence type="ECO:0000256" key="2">
    <source>
        <dbReference type="ARBA" id="ARBA00022526"/>
    </source>
</evidence>
<dbReference type="GO" id="GO:0016853">
    <property type="term" value="F:isomerase activity"/>
    <property type="evidence" value="ECO:0007669"/>
    <property type="project" value="UniProtKB-KW"/>
</dbReference>
<evidence type="ECO:0000313" key="4">
    <source>
        <dbReference type="Proteomes" id="UP000292958"/>
    </source>
</evidence>
<keyword evidence="3" id="KW-0413">Isomerase</keyword>
<dbReference type="Proteomes" id="UP000292958">
    <property type="component" value="Unassembled WGS sequence"/>
</dbReference>
<dbReference type="AlphaFoldDB" id="A0A4Q7YUS1"/>
<proteinExistence type="inferred from homology"/>
<dbReference type="InterPro" id="IPR015943">
    <property type="entry name" value="WD40/YVTN_repeat-like_dom_sf"/>
</dbReference>
<dbReference type="GO" id="GO:0017057">
    <property type="term" value="F:6-phosphogluconolactonase activity"/>
    <property type="evidence" value="ECO:0007669"/>
    <property type="project" value="TreeGrafter"/>
</dbReference>
<evidence type="ECO:0000256" key="1">
    <source>
        <dbReference type="ARBA" id="ARBA00005564"/>
    </source>
</evidence>
<sequence length="418" mass="42720">MSLTGKIFESTLTDKAAGKASAISRIASALLLTGAFGLTACTRDYTVAYVYATAAGAGINEYAVDYQSGALVPVPGSPVAAGNNPVKIIASPNGLFIYALNQGDSTIQEFAVDDDNGQLTSKNTYPTGANPTSMVMDPAGKFLYVTFTYQQGYSASNPGPGGVNIFPVNSDFSLGTPTVQPLGNNPVGVVVTSFTPYVYIIDAEPAVASGSPVGWILAFSQNTTNGALTPIGKTNISVDNTGKTVAVGYGAGTNPSAIAADPTSRFVYVTDRSTNQLYGNLVISGGLLQPMQNSPFATGLLPVAVTVDPRGKYMYVANFNSNTVSAYVIDQPTGAPVGSVGSSATSVGTGPSCLSIEPALGVYMYSANNLDNTTTGLKLDAHNGSLQNVQNTPFPAAGTPTCIVAVANGSHATQVVSP</sequence>
<organism evidence="3 4">
    <name type="scientific">Edaphobacter modestus</name>
    <dbReference type="NCBI Taxonomy" id="388466"/>
    <lineage>
        <taxon>Bacteria</taxon>
        <taxon>Pseudomonadati</taxon>
        <taxon>Acidobacteriota</taxon>
        <taxon>Terriglobia</taxon>
        <taxon>Terriglobales</taxon>
        <taxon>Acidobacteriaceae</taxon>
        <taxon>Edaphobacter</taxon>
    </lineage>
</organism>
<dbReference type="GO" id="GO:0006006">
    <property type="term" value="P:glucose metabolic process"/>
    <property type="evidence" value="ECO:0007669"/>
    <property type="project" value="UniProtKB-KW"/>
</dbReference>
<protein>
    <submittedName>
        <fullName evidence="3">6-phosphogluconolactonase (Cycloisomerase 2 family)</fullName>
    </submittedName>
</protein>